<proteinExistence type="predicted"/>
<sequence>MRVSVVDLETHDVLARWDIPREGPESMKSFPDLRMPLSLDTLFAASASGRVANYDTLGNKIRDIESNARFPTTKEAYVRFFPINGLMFRKEKEVFVGLNPYNIYQEAAPSDYAAWMVRLNMETGLHDQAYFRMPSDYARFSADLAAFQTYGGLDRLRGEFWFGFPYSDTLVMLRGLKEIKRLAPKTNHRFTYLPSELRDYGSFKVWLQPKEASSHLGLLYDEFRDLFLMLTKLGETGDGDNTFDRTKHYLIRIFDGDWTLKGEYTVDYPGREELKDWFVTRNGLFVNAAFQDLEDEYRFDQVDLSTFLPPR</sequence>
<name>R7ZQ34_9BACT</name>
<evidence type="ECO:0000313" key="1">
    <source>
        <dbReference type="EMBL" id="EON76158.1"/>
    </source>
</evidence>
<keyword evidence="2" id="KW-1185">Reference proteome</keyword>
<reference evidence="1 2" key="1">
    <citation type="submission" date="2013-02" db="EMBL/GenBank/DDBJ databases">
        <title>A novel strain isolated from Lonar lake, Maharashtra, India.</title>
        <authorList>
            <person name="Singh A."/>
        </authorList>
    </citation>
    <scope>NUCLEOTIDE SEQUENCE [LARGE SCALE GENOMIC DNA]</scope>
    <source>
        <strain evidence="1 2">AK24</strain>
    </source>
</reference>
<organism evidence="1 2">
    <name type="scientific">Lunatimonas lonarensis</name>
    <dbReference type="NCBI Taxonomy" id="1232681"/>
    <lineage>
        <taxon>Bacteria</taxon>
        <taxon>Pseudomonadati</taxon>
        <taxon>Bacteroidota</taxon>
        <taxon>Cytophagia</taxon>
        <taxon>Cytophagales</taxon>
        <taxon>Cyclobacteriaceae</taxon>
    </lineage>
</organism>
<dbReference type="Proteomes" id="UP000013909">
    <property type="component" value="Unassembled WGS sequence"/>
</dbReference>
<dbReference type="EMBL" id="AQHR01000088">
    <property type="protein sequence ID" value="EON76158.1"/>
    <property type="molecule type" value="Genomic_DNA"/>
</dbReference>
<dbReference type="AlphaFoldDB" id="R7ZQ34"/>
<comment type="caution">
    <text evidence="1">The sequence shown here is derived from an EMBL/GenBank/DDBJ whole genome shotgun (WGS) entry which is preliminary data.</text>
</comment>
<accession>R7ZQ34</accession>
<evidence type="ECO:0000313" key="2">
    <source>
        <dbReference type="Proteomes" id="UP000013909"/>
    </source>
</evidence>
<protein>
    <submittedName>
        <fullName evidence="1">Uncharacterized protein</fullName>
    </submittedName>
</protein>
<gene>
    <name evidence="1" type="ORF">ADIS_3286</name>
</gene>